<keyword evidence="3" id="KW-1185">Reference proteome</keyword>
<dbReference type="EMBL" id="UZAU01000686">
    <property type="status" value="NOT_ANNOTATED_CDS"/>
    <property type="molecule type" value="Genomic_DNA"/>
</dbReference>
<organism evidence="2 3">
    <name type="scientific">Cannabis sativa</name>
    <name type="common">Hemp</name>
    <name type="synonym">Marijuana</name>
    <dbReference type="NCBI Taxonomy" id="3483"/>
    <lineage>
        <taxon>Eukaryota</taxon>
        <taxon>Viridiplantae</taxon>
        <taxon>Streptophyta</taxon>
        <taxon>Embryophyta</taxon>
        <taxon>Tracheophyta</taxon>
        <taxon>Spermatophyta</taxon>
        <taxon>Magnoliopsida</taxon>
        <taxon>eudicotyledons</taxon>
        <taxon>Gunneridae</taxon>
        <taxon>Pentapetalae</taxon>
        <taxon>rosids</taxon>
        <taxon>fabids</taxon>
        <taxon>Rosales</taxon>
        <taxon>Cannabaceae</taxon>
        <taxon>Cannabis</taxon>
    </lineage>
</organism>
<feature type="domain" description="Reverse transcriptase Ty1/copia-type" evidence="1">
    <location>
        <begin position="133"/>
        <end position="217"/>
    </location>
</feature>
<dbReference type="AlphaFoldDB" id="A0A803QBP6"/>
<feature type="domain" description="Reverse transcriptase Ty1/copia-type" evidence="1">
    <location>
        <begin position="48"/>
        <end position="126"/>
    </location>
</feature>
<accession>A0A803QBP6</accession>
<dbReference type="Gramene" id="evm.model.08.576">
    <property type="protein sequence ID" value="cds.evm.model.08.576"/>
    <property type="gene ID" value="evm.TU.08.576"/>
</dbReference>
<proteinExistence type="predicted"/>
<dbReference type="InterPro" id="IPR013103">
    <property type="entry name" value="RVT_2"/>
</dbReference>
<dbReference type="EnsemblPlants" id="evm.model.08.576">
    <property type="protein sequence ID" value="cds.evm.model.08.576"/>
    <property type="gene ID" value="evm.TU.08.576"/>
</dbReference>
<evidence type="ECO:0000313" key="3">
    <source>
        <dbReference type="Proteomes" id="UP000596661"/>
    </source>
</evidence>
<sequence>MLKISLDRLGYADYSTSKCIALAFTIAEEIESTDPISYAEAIQSKALEKWLIEKESDKGTGQIRYKARIVAKGFSEKEGIDYNDIFSPIVKQTSIRIMMVVAAKFAYEVDQMDVKNSLFACKSKYDPCVYFNDHVYILLYVDDILIIGKQRAEVDKVKMKFSSEFKMKDLGRENKILGIDIVRKRLEYIMLSQIGYLQKVLDHFSMDKAKQVTTPIAPHFKLTSSITTN</sequence>
<protein>
    <recommendedName>
        <fullName evidence="1">Reverse transcriptase Ty1/copia-type domain-containing protein</fullName>
    </recommendedName>
</protein>
<evidence type="ECO:0000313" key="2">
    <source>
        <dbReference type="EnsemblPlants" id="cds.evm.model.08.576"/>
    </source>
</evidence>
<dbReference type="Pfam" id="PF07727">
    <property type="entry name" value="RVT_2"/>
    <property type="match status" value="2"/>
</dbReference>
<evidence type="ECO:0000259" key="1">
    <source>
        <dbReference type="Pfam" id="PF07727"/>
    </source>
</evidence>
<name>A0A803QBP6_CANSA</name>
<reference evidence="2" key="1">
    <citation type="submission" date="2018-11" db="EMBL/GenBank/DDBJ databases">
        <authorList>
            <person name="Grassa J C."/>
        </authorList>
    </citation>
    <scope>NUCLEOTIDE SEQUENCE [LARGE SCALE GENOMIC DNA]</scope>
</reference>
<reference evidence="2" key="2">
    <citation type="submission" date="2021-03" db="UniProtKB">
        <authorList>
            <consortium name="EnsemblPlants"/>
        </authorList>
    </citation>
    <scope>IDENTIFICATION</scope>
</reference>
<dbReference type="Proteomes" id="UP000596661">
    <property type="component" value="Chromosome 8"/>
</dbReference>